<dbReference type="InterPro" id="IPR027417">
    <property type="entry name" value="P-loop_NTPase"/>
</dbReference>
<dbReference type="Proteomes" id="UP000228900">
    <property type="component" value="Unassembled WGS sequence"/>
</dbReference>
<dbReference type="GO" id="GO:0022857">
    <property type="term" value="F:transmembrane transporter activity"/>
    <property type="evidence" value="ECO:0007669"/>
    <property type="project" value="TreeGrafter"/>
</dbReference>
<protein>
    <recommendedName>
        <fullName evidence="1">ABC transporter domain-containing protein</fullName>
    </recommendedName>
</protein>
<dbReference type="InterPro" id="IPR015854">
    <property type="entry name" value="ABC_transpr_LolD-like"/>
</dbReference>
<feature type="domain" description="ABC transporter" evidence="1">
    <location>
        <begin position="11"/>
        <end position="61"/>
    </location>
</feature>
<dbReference type="AlphaFoldDB" id="A0A2M6WNP3"/>
<sequence>MRGGKKALAYQKAKDSLTQVGLADRINNLPSQLSGDKQQRVSITRAISHGPKIIFADEPTANLDTERSCEIINIFTELSLAGQTIILVTHEMEYAESANRILEIRDGLIINEKIISNHGPGICKRYSKESSASFIKS</sequence>
<proteinExistence type="predicted"/>
<dbReference type="GO" id="GO:0016887">
    <property type="term" value="F:ATP hydrolysis activity"/>
    <property type="evidence" value="ECO:0007669"/>
    <property type="project" value="InterPro"/>
</dbReference>
<evidence type="ECO:0000313" key="3">
    <source>
        <dbReference type="Proteomes" id="UP000228900"/>
    </source>
</evidence>
<dbReference type="Gene3D" id="3.40.50.300">
    <property type="entry name" value="P-loop containing nucleotide triphosphate hydrolases"/>
    <property type="match status" value="1"/>
</dbReference>
<dbReference type="GO" id="GO:0005886">
    <property type="term" value="C:plasma membrane"/>
    <property type="evidence" value="ECO:0007669"/>
    <property type="project" value="TreeGrafter"/>
</dbReference>
<gene>
    <name evidence="2" type="ORF">COT98_03890</name>
</gene>
<evidence type="ECO:0000259" key="1">
    <source>
        <dbReference type="Pfam" id="PF00005"/>
    </source>
</evidence>
<dbReference type="PANTHER" id="PTHR24220:SF86">
    <property type="entry name" value="ABC TRANSPORTER ABCH.1"/>
    <property type="match status" value="1"/>
</dbReference>
<dbReference type="EMBL" id="PFAQ01000053">
    <property type="protein sequence ID" value="PIT94366.1"/>
    <property type="molecule type" value="Genomic_DNA"/>
</dbReference>
<dbReference type="Pfam" id="PF00005">
    <property type="entry name" value="ABC_tran"/>
    <property type="match status" value="1"/>
</dbReference>
<comment type="caution">
    <text evidence="2">The sequence shown here is derived from an EMBL/GenBank/DDBJ whole genome shotgun (WGS) entry which is preliminary data.</text>
</comment>
<accession>A0A2M6WNP3</accession>
<dbReference type="InterPro" id="IPR003439">
    <property type="entry name" value="ABC_transporter-like_ATP-bd"/>
</dbReference>
<dbReference type="GO" id="GO:0005524">
    <property type="term" value="F:ATP binding"/>
    <property type="evidence" value="ECO:0007669"/>
    <property type="project" value="InterPro"/>
</dbReference>
<dbReference type="PANTHER" id="PTHR24220">
    <property type="entry name" value="IMPORT ATP-BINDING PROTEIN"/>
    <property type="match status" value="1"/>
</dbReference>
<evidence type="ECO:0000313" key="2">
    <source>
        <dbReference type="EMBL" id="PIT94366.1"/>
    </source>
</evidence>
<dbReference type="SUPFAM" id="SSF52540">
    <property type="entry name" value="P-loop containing nucleoside triphosphate hydrolases"/>
    <property type="match status" value="1"/>
</dbReference>
<name>A0A2M6WNP3_9BACT</name>
<organism evidence="2 3">
    <name type="scientific">Candidatus Falkowbacteria bacterium CG10_big_fil_rev_8_21_14_0_10_39_9</name>
    <dbReference type="NCBI Taxonomy" id="1974566"/>
    <lineage>
        <taxon>Bacteria</taxon>
        <taxon>Candidatus Falkowiibacteriota</taxon>
    </lineage>
</organism>
<reference evidence="3" key="1">
    <citation type="submission" date="2017-09" db="EMBL/GenBank/DDBJ databases">
        <title>Depth-based differentiation of microbial function through sediment-hosted aquifers and enrichment of novel symbionts in the deep terrestrial subsurface.</title>
        <authorList>
            <person name="Probst A.J."/>
            <person name="Ladd B."/>
            <person name="Jarett J.K."/>
            <person name="Geller-Mcgrath D.E."/>
            <person name="Sieber C.M.K."/>
            <person name="Emerson J.B."/>
            <person name="Anantharaman K."/>
            <person name="Thomas B.C."/>
            <person name="Malmstrom R."/>
            <person name="Stieglmeier M."/>
            <person name="Klingl A."/>
            <person name="Woyke T."/>
            <person name="Ryan C.M."/>
            <person name="Banfield J.F."/>
        </authorList>
    </citation>
    <scope>NUCLEOTIDE SEQUENCE [LARGE SCALE GENOMIC DNA]</scope>
</reference>